<organism evidence="2 3">
    <name type="scientific">Halorubrum ezzemoulense</name>
    <name type="common">Halorubrum chaoviator</name>
    <dbReference type="NCBI Taxonomy" id="337243"/>
    <lineage>
        <taxon>Archaea</taxon>
        <taxon>Methanobacteriati</taxon>
        <taxon>Methanobacteriota</taxon>
        <taxon>Stenosarchaea group</taxon>
        <taxon>Halobacteria</taxon>
        <taxon>Halobacteriales</taxon>
        <taxon>Haloferacaceae</taxon>
        <taxon>Halorubrum</taxon>
    </lineage>
</organism>
<feature type="transmembrane region" description="Helical" evidence="1">
    <location>
        <begin position="50"/>
        <end position="68"/>
    </location>
</feature>
<dbReference type="Proteomes" id="UP001210528">
    <property type="component" value="Unassembled WGS sequence"/>
</dbReference>
<sequence>MFGRYARAALAIPIAVVCAGILEYVLPFFLPFMAEGGLLYRSFDWLGSNSLLLMLVAIAAGVLAGAAAESNPGVR</sequence>
<dbReference type="EMBL" id="JAQLUK010000027">
    <property type="protein sequence ID" value="MDB2293731.1"/>
    <property type="molecule type" value="Genomic_DNA"/>
</dbReference>
<keyword evidence="3" id="KW-1185">Reference proteome</keyword>
<evidence type="ECO:0000313" key="2">
    <source>
        <dbReference type="EMBL" id="MDB2293731.1"/>
    </source>
</evidence>
<name>A0ABT4Z6E1_HALEZ</name>
<gene>
    <name evidence="2" type="ORF">PM085_15850</name>
</gene>
<evidence type="ECO:0000256" key="1">
    <source>
        <dbReference type="SAM" id="Phobius"/>
    </source>
</evidence>
<keyword evidence="1" id="KW-0812">Transmembrane</keyword>
<evidence type="ECO:0000313" key="3">
    <source>
        <dbReference type="Proteomes" id="UP001210528"/>
    </source>
</evidence>
<keyword evidence="1" id="KW-0472">Membrane</keyword>
<comment type="caution">
    <text evidence="2">The sequence shown here is derived from an EMBL/GenBank/DDBJ whole genome shotgun (WGS) entry which is preliminary data.</text>
</comment>
<dbReference type="RefSeq" id="WP_271970491.1">
    <property type="nucleotide sequence ID" value="NZ_JAQLUK010000027.1"/>
</dbReference>
<keyword evidence="1" id="KW-1133">Transmembrane helix</keyword>
<feature type="transmembrane region" description="Helical" evidence="1">
    <location>
        <begin position="9"/>
        <end position="30"/>
    </location>
</feature>
<reference evidence="2 3" key="1">
    <citation type="submission" date="2023-01" db="EMBL/GenBank/DDBJ databases">
        <title>Halorubrum ezzemoulense from Santa Pola, Spain.</title>
        <authorList>
            <person name="Feng Y."/>
            <person name="Louyakis A.S."/>
            <person name="Gogarten J.P."/>
        </authorList>
    </citation>
    <scope>NUCLEOTIDE SEQUENCE [LARGE SCALE GENOMIC DNA]</scope>
    <source>
        <strain evidence="2 3">AMM015</strain>
    </source>
</reference>
<accession>A0ABT4Z6E1</accession>
<proteinExistence type="predicted"/>
<protein>
    <submittedName>
        <fullName evidence="2">Uncharacterized protein</fullName>
    </submittedName>
</protein>